<dbReference type="PROSITE" id="PS50172">
    <property type="entry name" value="BRCT"/>
    <property type="match status" value="2"/>
</dbReference>
<feature type="compositionally biased region" description="Basic and acidic residues" evidence="1">
    <location>
        <begin position="531"/>
        <end position="575"/>
    </location>
</feature>
<dbReference type="Pfam" id="PF16759">
    <property type="entry name" value="LIG3_BRCT"/>
    <property type="match status" value="1"/>
</dbReference>
<dbReference type="InterPro" id="IPR001357">
    <property type="entry name" value="BRCT_dom"/>
</dbReference>
<feature type="region of interest" description="Disordered" evidence="1">
    <location>
        <begin position="504"/>
        <end position="587"/>
    </location>
</feature>
<dbReference type="Gene3D" id="2.60.120.260">
    <property type="entry name" value="Galactose-binding domain-like"/>
    <property type="match status" value="1"/>
</dbReference>
<dbReference type="GO" id="GO:0003684">
    <property type="term" value="F:damaged DNA binding"/>
    <property type="evidence" value="ECO:0007669"/>
    <property type="project" value="InterPro"/>
</dbReference>
<dbReference type="InterPro" id="IPR002706">
    <property type="entry name" value="Xrcc1_N"/>
</dbReference>
<dbReference type="SUPFAM" id="SSF52113">
    <property type="entry name" value="BRCT domain"/>
    <property type="match status" value="2"/>
</dbReference>
<feature type="compositionally biased region" description="Polar residues" evidence="1">
    <location>
        <begin position="154"/>
        <end position="167"/>
    </location>
</feature>
<dbReference type="SMART" id="SM00292">
    <property type="entry name" value="BRCT"/>
    <property type="match status" value="2"/>
</dbReference>
<dbReference type="SUPFAM" id="SSF49785">
    <property type="entry name" value="Galactose-binding domain-like"/>
    <property type="match status" value="1"/>
</dbReference>
<feature type="region of interest" description="Disordered" evidence="1">
    <location>
        <begin position="153"/>
        <end position="173"/>
    </location>
</feature>
<proteinExistence type="predicted"/>
<feature type="domain" description="BRCT" evidence="2">
    <location>
        <begin position="400"/>
        <end position="498"/>
    </location>
</feature>
<dbReference type="InterPro" id="IPR008979">
    <property type="entry name" value="Galactose-bd-like_sf"/>
</dbReference>
<feature type="region of interest" description="Disordered" evidence="1">
    <location>
        <begin position="220"/>
        <end position="401"/>
    </location>
</feature>
<dbReference type="Proteomes" id="UP000653454">
    <property type="component" value="Unassembled WGS sequence"/>
</dbReference>
<feature type="domain" description="BRCT" evidence="2">
    <location>
        <begin position="625"/>
        <end position="718"/>
    </location>
</feature>
<comment type="caution">
    <text evidence="3">The sequence shown here is derived from an EMBL/GenBank/DDBJ whole genome shotgun (WGS) entry which is preliminary data.</text>
</comment>
<dbReference type="FunFam" id="2.60.120.260:FF:000025">
    <property type="entry name" value="DNA repair protein XRCC1 isoform X1"/>
    <property type="match status" value="1"/>
</dbReference>
<name>A0A8S4F8I4_PLUXY</name>
<dbReference type="GO" id="GO:0005634">
    <property type="term" value="C:nucleus"/>
    <property type="evidence" value="ECO:0007669"/>
    <property type="project" value="InterPro"/>
</dbReference>
<keyword evidence="4" id="KW-1185">Reference proteome</keyword>
<dbReference type="EMBL" id="CAJHNJ030000028">
    <property type="protein sequence ID" value="CAG9123051.1"/>
    <property type="molecule type" value="Genomic_DNA"/>
</dbReference>
<dbReference type="Pfam" id="PF00533">
    <property type="entry name" value="BRCT"/>
    <property type="match status" value="1"/>
</dbReference>
<evidence type="ECO:0000256" key="1">
    <source>
        <dbReference type="SAM" id="MobiDB-lite"/>
    </source>
</evidence>
<dbReference type="AlphaFoldDB" id="A0A8S4F8I4"/>
<evidence type="ECO:0000259" key="2">
    <source>
        <dbReference type="PROSITE" id="PS50172"/>
    </source>
</evidence>
<dbReference type="GO" id="GO:0006284">
    <property type="term" value="P:base-excision repair"/>
    <property type="evidence" value="ECO:0007669"/>
    <property type="project" value="TreeGrafter"/>
</dbReference>
<feature type="compositionally biased region" description="Low complexity" evidence="1">
    <location>
        <begin position="240"/>
        <end position="249"/>
    </location>
</feature>
<evidence type="ECO:0000313" key="3">
    <source>
        <dbReference type="EMBL" id="CAG9123051.1"/>
    </source>
</evidence>
<dbReference type="Pfam" id="PF01834">
    <property type="entry name" value="XRCC1_N"/>
    <property type="match status" value="1"/>
</dbReference>
<dbReference type="GO" id="GO:0000012">
    <property type="term" value="P:single strand break repair"/>
    <property type="evidence" value="ECO:0007669"/>
    <property type="project" value="InterPro"/>
</dbReference>
<dbReference type="PANTHER" id="PTHR11370:SF5">
    <property type="entry name" value="DNA REPAIR PROTEIN XRCC1"/>
    <property type="match status" value="1"/>
</dbReference>
<evidence type="ECO:0000313" key="4">
    <source>
        <dbReference type="Proteomes" id="UP000653454"/>
    </source>
</evidence>
<feature type="compositionally biased region" description="Basic and acidic residues" evidence="1">
    <location>
        <begin position="266"/>
        <end position="311"/>
    </location>
</feature>
<feature type="compositionally biased region" description="Basic and acidic residues" evidence="1">
    <location>
        <begin position="318"/>
        <end position="351"/>
    </location>
</feature>
<protein>
    <submittedName>
        <fullName evidence="3">(diamondback moth) hypothetical protein</fullName>
    </submittedName>
</protein>
<feature type="compositionally biased region" description="Acidic residues" evidence="1">
    <location>
        <begin position="509"/>
        <end position="530"/>
    </location>
</feature>
<dbReference type="PANTHER" id="PTHR11370">
    <property type="entry name" value="DNA-REPAIR PROTEIN XRCC1"/>
    <property type="match status" value="1"/>
</dbReference>
<dbReference type="Gene3D" id="3.40.50.10190">
    <property type="entry name" value="BRCT domain"/>
    <property type="match status" value="2"/>
</dbReference>
<gene>
    <name evidence="3" type="ORF">PLXY2_LOCUS7809</name>
</gene>
<feature type="compositionally biased region" description="Basic and acidic residues" evidence="1">
    <location>
        <begin position="358"/>
        <end position="374"/>
    </location>
</feature>
<dbReference type="InterPro" id="IPR031916">
    <property type="entry name" value="LIG3_BRCT"/>
</dbReference>
<reference evidence="3" key="1">
    <citation type="submission" date="2020-11" db="EMBL/GenBank/DDBJ databases">
        <authorList>
            <person name="Whiteford S."/>
        </authorList>
    </citation>
    <scope>NUCLEOTIDE SEQUENCE</scope>
</reference>
<dbReference type="InterPro" id="IPR036420">
    <property type="entry name" value="BRCT_dom_sf"/>
</dbReference>
<sequence length="719" mass="81017">MPRVKIDYVISFSSEDSGNPASNLLANEISKKKWLCSRGEPSCSVVLQLAGTVRISSVNVGAHHAALVEVLVGRSETPNEPYKVLVPSCVFLSPSDSRKGEGVDKVRSFSADQLAADAKDQKWDRVRVVCSQPYNKHCQYGLSFIHIFEPEDAPSTSNPVSASNPSAIPNRLFSMDTHSSDEEEIFKPGDLFAKYLQNKNAGTSTESQIKQANSLAIKNASDSASKLVKAPISKDKHKTSSSSVNHNNSTPDRKRNSLMYDDEDDRPNSKIDKIVQRHNDDKKKKEESTKVETPKPKTKDNKTDKQEKDKFSFALESESDKRTEKASQSKSRDKEKLNTSRSHERNDDRHGNRTPQSSKKDEDRNGRRREEERNHKRRHFGEHSSERKAKRPRPGPVSSTPHTLLSHVVFVLSGYENPRRGAVRDKALACGARYSRDWDARCTHLIFPTLPADARSQHAKLRTVRAEPNGASAIIVKAEWVDECCARRRLLPWQWFATEPARLVKRSEEDEEELEREGGGDEEGDTDEEIEKVVRKQKQDEEGKQKQERERDNHSAAKKEDRNTSKDMTSPKKQQDINMSQGSDDVAFVRDERIKGNVTISDSEGEKTEEDIPVRTKVKIDESKTLPDFLDGSTFVIDKGVVDEGFDLELLKRYVLAYGGEVLEPSNIDSETGVTYVLCADPSCDAAQVAPSAKILRADWLWQCHRKRKLCSTDKFLIT</sequence>
<accession>A0A8S4F8I4</accession>
<organism evidence="3 4">
    <name type="scientific">Plutella xylostella</name>
    <name type="common">Diamondback moth</name>
    <name type="synonym">Plutella maculipennis</name>
    <dbReference type="NCBI Taxonomy" id="51655"/>
    <lineage>
        <taxon>Eukaryota</taxon>
        <taxon>Metazoa</taxon>
        <taxon>Ecdysozoa</taxon>
        <taxon>Arthropoda</taxon>
        <taxon>Hexapoda</taxon>
        <taxon>Insecta</taxon>
        <taxon>Pterygota</taxon>
        <taxon>Neoptera</taxon>
        <taxon>Endopterygota</taxon>
        <taxon>Lepidoptera</taxon>
        <taxon>Glossata</taxon>
        <taxon>Ditrysia</taxon>
        <taxon>Yponomeutoidea</taxon>
        <taxon>Plutellidae</taxon>
        <taxon>Plutella</taxon>
    </lineage>
</organism>